<gene>
    <name evidence="1" type="ordered locus">Ngar_c12600</name>
</gene>
<dbReference type="KEGG" id="nga:Ngar_c12600"/>
<proteinExistence type="predicted"/>
<dbReference type="STRING" id="1237085.Ngar_c12600"/>
<dbReference type="GeneID" id="13797519"/>
<evidence type="ECO:0000313" key="1">
    <source>
        <dbReference type="EMBL" id="AFU58200.1"/>
    </source>
</evidence>
<protein>
    <submittedName>
        <fullName evidence="1">Uncharacterized protein</fullName>
    </submittedName>
</protein>
<dbReference type="BioCyc" id="CNIT1237085:G1324-1258-MONOMER"/>
<dbReference type="EMBL" id="CP002408">
    <property type="protein sequence ID" value="AFU58200.1"/>
    <property type="molecule type" value="Genomic_DNA"/>
</dbReference>
<dbReference type="InParanoid" id="K0IEM3"/>
<dbReference type="Proteomes" id="UP000008037">
    <property type="component" value="Chromosome"/>
</dbReference>
<dbReference type="AlphaFoldDB" id="K0IEM3"/>
<dbReference type="OrthoDB" id="10975at2157"/>
<reference evidence="1 2" key="1">
    <citation type="journal article" date="2012" name="Environ. Microbiol.">
        <title>The genome of the ammonia-oxidizing Candidatus Nitrososphaera gargensis: insights into metabolic versatility and environmental adaptations.</title>
        <authorList>
            <person name="Spang A."/>
            <person name="Poehlein A."/>
            <person name="Offre P."/>
            <person name="Zumbragel S."/>
            <person name="Haider S."/>
            <person name="Rychlik N."/>
            <person name="Nowka B."/>
            <person name="Schmeisser C."/>
            <person name="Lebedeva E.V."/>
            <person name="Rattei T."/>
            <person name="Bohm C."/>
            <person name="Schmid M."/>
            <person name="Galushko A."/>
            <person name="Hatzenpichler R."/>
            <person name="Weinmaier T."/>
            <person name="Daniel R."/>
            <person name="Schleper C."/>
            <person name="Spieck E."/>
            <person name="Streit W."/>
            <person name="Wagner M."/>
        </authorList>
    </citation>
    <scope>NUCLEOTIDE SEQUENCE [LARGE SCALE GENOMIC DNA]</scope>
    <source>
        <strain evidence="2">Ga9.2</strain>
    </source>
</reference>
<dbReference type="RefSeq" id="WP_015018737.1">
    <property type="nucleotide sequence ID" value="NC_018719.1"/>
</dbReference>
<organism evidence="1 2">
    <name type="scientific">Nitrososphaera gargensis (strain Ga9.2)</name>
    <dbReference type="NCBI Taxonomy" id="1237085"/>
    <lineage>
        <taxon>Archaea</taxon>
        <taxon>Nitrososphaerota</taxon>
        <taxon>Nitrososphaeria</taxon>
        <taxon>Nitrososphaerales</taxon>
        <taxon>Nitrososphaeraceae</taxon>
        <taxon>Nitrososphaera</taxon>
    </lineage>
</organism>
<name>K0IEM3_NITGG</name>
<dbReference type="HOGENOM" id="CLU_2679063_0_0_2"/>
<keyword evidence="2" id="KW-1185">Reference proteome</keyword>
<sequence>MSEKNTTSFNPAGILTAPFVIGTAALEMTLMTTLSLARVAQIAVQSADTALAKYIELTEQEIKKGSRRESVKVE</sequence>
<accession>K0IEM3</accession>
<evidence type="ECO:0000313" key="2">
    <source>
        <dbReference type="Proteomes" id="UP000008037"/>
    </source>
</evidence>